<dbReference type="InterPro" id="IPR020471">
    <property type="entry name" value="AKR"/>
</dbReference>
<keyword evidence="3" id="KW-0560">Oxidoreductase</keyword>
<dbReference type="RefSeq" id="WP_121794041.1">
    <property type="nucleotide sequence ID" value="NZ_RDBF01000005.1"/>
</dbReference>
<feature type="site" description="Lowers pKa of active site Tyr" evidence="6">
    <location>
        <position position="73"/>
    </location>
</feature>
<proteinExistence type="inferred from homology"/>
<evidence type="ECO:0000256" key="4">
    <source>
        <dbReference type="PIRSR" id="PIRSR000097-1"/>
    </source>
</evidence>
<dbReference type="SUPFAM" id="SSF51430">
    <property type="entry name" value="NAD(P)-linked oxidoreductase"/>
    <property type="match status" value="1"/>
</dbReference>
<dbReference type="InterPro" id="IPR018170">
    <property type="entry name" value="Aldo/ket_reductase_CS"/>
</dbReference>
<keyword evidence="2" id="KW-0521">NADP</keyword>
<comment type="similarity">
    <text evidence="1">Belongs to the aldo/keto reductase family.</text>
</comment>
<evidence type="ECO:0000256" key="5">
    <source>
        <dbReference type="PIRSR" id="PIRSR000097-2"/>
    </source>
</evidence>
<dbReference type="Pfam" id="PF00248">
    <property type="entry name" value="Aldo_ket_red"/>
    <property type="match status" value="1"/>
</dbReference>
<organism evidence="8 9">
    <name type="scientific">Aeromicrobium phragmitis</name>
    <dbReference type="NCBI Taxonomy" id="2478914"/>
    <lineage>
        <taxon>Bacteria</taxon>
        <taxon>Bacillati</taxon>
        <taxon>Actinomycetota</taxon>
        <taxon>Actinomycetes</taxon>
        <taxon>Propionibacteriales</taxon>
        <taxon>Nocardioidaceae</taxon>
        <taxon>Aeromicrobium</taxon>
    </lineage>
</organism>
<evidence type="ECO:0000256" key="2">
    <source>
        <dbReference type="ARBA" id="ARBA00022857"/>
    </source>
</evidence>
<dbReference type="Proteomes" id="UP000282515">
    <property type="component" value="Unassembled WGS sequence"/>
</dbReference>
<evidence type="ECO:0000313" key="9">
    <source>
        <dbReference type="Proteomes" id="UP000282515"/>
    </source>
</evidence>
<feature type="binding site" evidence="5">
    <location>
        <position position="106"/>
    </location>
    <ligand>
        <name>substrate</name>
    </ligand>
</feature>
<dbReference type="PROSITE" id="PS00798">
    <property type="entry name" value="ALDOKETO_REDUCTASE_1"/>
    <property type="match status" value="1"/>
</dbReference>
<dbReference type="InterPro" id="IPR023210">
    <property type="entry name" value="NADP_OxRdtase_dom"/>
</dbReference>
<dbReference type="GO" id="GO:0016616">
    <property type="term" value="F:oxidoreductase activity, acting on the CH-OH group of donors, NAD or NADP as acceptor"/>
    <property type="evidence" value="ECO:0007669"/>
    <property type="project" value="UniProtKB-ARBA"/>
</dbReference>
<accession>A0A3L8PKD9</accession>
<dbReference type="FunFam" id="3.20.20.100:FF:000002">
    <property type="entry name" value="2,5-diketo-D-gluconic acid reductase A"/>
    <property type="match status" value="1"/>
</dbReference>
<evidence type="ECO:0000256" key="3">
    <source>
        <dbReference type="ARBA" id="ARBA00023002"/>
    </source>
</evidence>
<reference evidence="8 9" key="1">
    <citation type="submission" date="2018-10" db="EMBL/GenBank/DDBJ databases">
        <title>Aeromicrobium sp. 9W16Y-2 whole genome shotgun sequence.</title>
        <authorList>
            <person name="Li F."/>
        </authorList>
    </citation>
    <scope>NUCLEOTIDE SEQUENCE [LARGE SCALE GENOMIC DNA]</scope>
    <source>
        <strain evidence="8 9">9W16Y-2</strain>
    </source>
</reference>
<comment type="caution">
    <text evidence="8">The sequence shown here is derived from an EMBL/GenBank/DDBJ whole genome shotgun (WGS) entry which is preliminary data.</text>
</comment>
<protein>
    <submittedName>
        <fullName evidence="8">Aldo/keto reductase</fullName>
    </submittedName>
</protein>
<dbReference type="PANTHER" id="PTHR43827:SF3">
    <property type="entry name" value="NADP-DEPENDENT OXIDOREDUCTASE DOMAIN-CONTAINING PROTEIN"/>
    <property type="match status" value="1"/>
</dbReference>
<evidence type="ECO:0000256" key="6">
    <source>
        <dbReference type="PIRSR" id="PIRSR000097-3"/>
    </source>
</evidence>
<dbReference type="Gene3D" id="3.20.20.100">
    <property type="entry name" value="NADP-dependent oxidoreductase domain"/>
    <property type="match status" value="1"/>
</dbReference>
<name>A0A3L8PKD9_9ACTN</name>
<dbReference type="PROSITE" id="PS00062">
    <property type="entry name" value="ALDOKETO_REDUCTASE_2"/>
    <property type="match status" value="1"/>
</dbReference>
<evidence type="ECO:0000313" key="8">
    <source>
        <dbReference type="EMBL" id="RLV55845.1"/>
    </source>
</evidence>
<evidence type="ECO:0000256" key="1">
    <source>
        <dbReference type="ARBA" id="ARBA00007905"/>
    </source>
</evidence>
<dbReference type="PANTHER" id="PTHR43827">
    <property type="entry name" value="2,5-DIKETO-D-GLUCONIC ACID REDUCTASE"/>
    <property type="match status" value="1"/>
</dbReference>
<dbReference type="PIRSF" id="PIRSF000097">
    <property type="entry name" value="AKR"/>
    <property type="match status" value="1"/>
</dbReference>
<dbReference type="EMBL" id="RDBF01000005">
    <property type="protein sequence ID" value="RLV55845.1"/>
    <property type="molecule type" value="Genomic_DNA"/>
</dbReference>
<dbReference type="AlphaFoldDB" id="A0A3L8PKD9"/>
<dbReference type="OrthoDB" id="9804790at2"/>
<evidence type="ECO:0000259" key="7">
    <source>
        <dbReference type="Pfam" id="PF00248"/>
    </source>
</evidence>
<feature type="domain" description="NADP-dependent oxidoreductase" evidence="7">
    <location>
        <begin position="30"/>
        <end position="258"/>
    </location>
</feature>
<dbReference type="InterPro" id="IPR036812">
    <property type="entry name" value="NAD(P)_OxRdtase_dom_sf"/>
</dbReference>
<feature type="active site" description="Proton donor" evidence="4">
    <location>
        <position position="48"/>
    </location>
</feature>
<dbReference type="CDD" id="cd19132">
    <property type="entry name" value="AKR_AKR5D1_E1"/>
    <property type="match status" value="1"/>
</dbReference>
<dbReference type="PRINTS" id="PR00069">
    <property type="entry name" value="ALDKETRDTASE"/>
</dbReference>
<keyword evidence="9" id="KW-1185">Reference proteome</keyword>
<sequence>MTTSPLLELNDGHRMPQVGFGTYSIADPDTFVAAIEAGYRLLDTAKRYENEEQVGQGIAASAVPREELFVTTKVPGDDQGYDSTLASLEGSLERLGLDDVDLYLIHWPLPRVDRYVDTWRAMIELRERGLTRSIGVSNFLPEHLDRLVEETGVVPAVNQVELHPYFPQAEQRAADAERGIVTQSWSPLGRKSDLLDHPTIRAIAEKHDVDPGRVVLRWHVQLGVAPIPKSATPDRFRGNLDMFSFELDSEDMDRIADLDHGGRIGGDPRTHEEF</sequence>
<gene>
    <name evidence="8" type="ORF">D9V41_08005</name>
</gene>